<evidence type="ECO:0000256" key="2">
    <source>
        <dbReference type="SAM" id="SignalP"/>
    </source>
</evidence>
<organism evidence="3 4">
    <name type="scientific">Nocardia thailandica</name>
    <dbReference type="NCBI Taxonomy" id="257275"/>
    <lineage>
        <taxon>Bacteria</taxon>
        <taxon>Bacillati</taxon>
        <taxon>Actinomycetota</taxon>
        <taxon>Actinomycetes</taxon>
        <taxon>Mycobacteriales</taxon>
        <taxon>Nocardiaceae</taxon>
        <taxon>Nocardia</taxon>
    </lineage>
</organism>
<dbReference type="PROSITE" id="PS51257">
    <property type="entry name" value="PROKAR_LIPOPROTEIN"/>
    <property type="match status" value="1"/>
</dbReference>
<feature type="signal peptide" evidence="2">
    <location>
        <begin position="1"/>
        <end position="24"/>
    </location>
</feature>
<keyword evidence="4" id="KW-1185">Reference proteome</keyword>
<feature type="region of interest" description="Disordered" evidence="1">
    <location>
        <begin position="105"/>
        <end position="124"/>
    </location>
</feature>
<evidence type="ECO:0000256" key="1">
    <source>
        <dbReference type="SAM" id="MobiDB-lite"/>
    </source>
</evidence>
<proteinExistence type="predicted"/>
<sequence length="199" mass="19908">MNQIARRTAAGTAAVALSAGLLLACSNDDDNDADATTTGNAMMTTTAEHGTHTETSGATATVGPSGSVTVTVSATAAGGSTTISTPNGDVTVSGEVYKKYVQVGGPNSPLGAPEEAQEAGPNGGQYQDFDGGTIYWSPDTGAHIVWGDIREAWEDNGGANGTLGYPTSDETDTANGGKQSTFSGGTITWVGGQTTVTPK</sequence>
<keyword evidence="2" id="KW-0732">Signal</keyword>
<comment type="caution">
    <text evidence="3">The sequence shown here is derived from an EMBL/GenBank/DDBJ whole genome shotgun (WGS) entry which is preliminary data.</text>
</comment>
<name>A0ABW6PTI3_9NOCA</name>
<gene>
    <name evidence="3" type="ORF">ACFYTF_21975</name>
</gene>
<reference evidence="3 4" key="1">
    <citation type="submission" date="2024-10" db="EMBL/GenBank/DDBJ databases">
        <title>The Natural Products Discovery Center: Release of the First 8490 Sequenced Strains for Exploring Actinobacteria Biosynthetic Diversity.</title>
        <authorList>
            <person name="Kalkreuter E."/>
            <person name="Kautsar S.A."/>
            <person name="Yang D."/>
            <person name="Bader C.D."/>
            <person name="Teijaro C.N."/>
            <person name="Fluegel L."/>
            <person name="Davis C.M."/>
            <person name="Simpson J.R."/>
            <person name="Lauterbach L."/>
            <person name="Steele A.D."/>
            <person name="Gui C."/>
            <person name="Meng S."/>
            <person name="Li G."/>
            <person name="Viehrig K."/>
            <person name="Ye F."/>
            <person name="Su P."/>
            <person name="Kiefer A.F."/>
            <person name="Nichols A."/>
            <person name="Cepeda A.J."/>
            <person name="Yan W."/>
            <person name="Fan B."/>
            <person name="Jiang Y."/>
            <person name="Adhikari A."/>
            <person name="Zheng C.-J."/>
            <person name="Schuster L."/>
            <person name="Cowan T.M."/>
            <person name="Smanski M.J."/>
            <person name="Chevrette M.G."/>
            <person name="De Carvalho L.P.S."/>
            <person name="Shen B."/>
        </authorList>
    </citation>
    <scope>NUCLEOTIDE SEQUENCE [LARGE SCALE GENOMIC DNA]</scope>
    <source>
        <strain evidence="3 4">NPDC004045</strain>
    </source>
</reference>
<dbReference type="EMBL" id="JBIAMX010000014">
    <property type="protein sequence ID" value="MFF0545505.1"/>
    <property type="molecule type" value="Genomic_DNA"/>
</dbReference>
<protein>
    <submittedName>
        <fullName evidence="3">LGFP repeat-containing protein</fullName>
    </submittedName>
</protein>
<dbReference type="RefSeq" id="WP_387701940.1">
    <property type="nucleotide sequence ID" value="NZ_JBIAMX010000014.1"/>
</dbReference>
<dbReference type="Pfam" id="PF08310">
    <property type="entry name" value="LGFP"/>
    <property type="match status" value="2"/>
</dbReference>
<evidence type="ECO:0000313" key="3">
    <source>
        <dbReference type="EMBL" id="MFF0545505.1"/>
    </source>
</evidence>
<feature type="chain" id="PRO_5046362630" evidence="2">
    <location>
        <begin position="25"/>
        <end position="199"/>
    </location>
</feature>
<evidence type="ECO:0000313" key="4">
    <source>
        <dbReference type="Proteomes" id="UP001601444"/>
    </source>
</evidence>
<accession>A0ABW6PTI3</accession>
<dbReference type="Proteomes" id="UP001601444">
    <property type="component" value="Unassembled WGS sequence"/>
</dbReference>
<dbReference type="InterPro" id="IPR013207">
    <property type="entry name" value="LGFP"/>
</dbReference>